<sequence length="235" mass="24381">MGVADDSLIADEVSTRHAWTGASIADNVQGLYDAIDRGTWVDQALAGGSLAIDVASSALDPFSALLANGLGWAMEYFDPLREMLDKLAGIPDRVAQHAATWSNMAGELQAIAQDMQAAVSADIGDWIGAGADAYIAMAAGNIDGISGLAAAAAAMASATQAAGNLVEFTRNIVRDLIADLVARVIVWAAEALAIVTIPIVAEQIVVAVVKWSARILMYTTALVTSLTNLTRLLNG</sequence>
<name>A0ABQ4A7P8_9ACTN</name>
<accession>A0ABQ4A7P8</accession>
<dbReference type="Proteomes" id="UP000603200">
    <property type="component" value="Unassembled WGS sequence"/>
</dbReference>
<evidence type="ECO:0000313" key="2">
    <source>
        <dbReference type="Proteomes" id="UP000603200"/>
    </source>
</evidence>
<dbReference type="InterPro" id="IPR038332">
    <property type="entry name" value="PPE_sf"/>
</dbReference>
<evidence type="ECO:0000313" key="1">
    <source>
        <dbReference type="EMBL" id="GIE26856.1"/>
    </source>
</evidence>
<dbReference type="InterPro" id="IPR036689">
    <property type="entry name" value="ESAT-6-like_sf"/>
</dbReference>
<comment type="caution">
    <text evidence="1">The sequence shown here is derived from an EMBL/GenBank/DDBJ whole genome shotgun (WGS) entry which is preliminary data.</text>
</comment>
<reference evidence="1 2" key="1">
    <citation type="submission" date="2021-01" db="EMBL/GenBank/DDBJ databases">
        <title>Whole genome shotgun sequence of Actinoplanes humidus NBRC 14915.</title>
        <authorList>
            <person name="Komaki H."/>
            <person name="Tamura T."/>
        </authorList>
    </citation>
    <scope>NUCLEOTIDE SEQUENCE [LARGE SCALE GENOMIC DNA]</scope>
    <source>
        <strain evidence="1 2">NBRC 14915</strain>
    </source>
</reference>
<dbReference type="Gene3D" id="1.20.1260.20">
    <property type="entry name" value="PPE superfamily"/>
    <property type="match status" value="1"/>
</dbReference>
<organism evidence="1 2">
    <name type="scientific">Winogradskya humida</name>
    <dbReference type="NCBI Taxonomy" id="113566"/>
    <lineage>
        <taxon>Bacteria</taxon>
        <taxon>Bacillati</taxon>
        <taxon>Actinomycetota</taxon>
        <taxon>Actinomycetes</taxon>
        <taxon>Micromonosporales</taxon>
        <taxon>Micromonosporaceae</taxon>
        <taxon>Winogradskya</taxon>
    </lineage>
</organism>
<dbReference type="EMBL" id="BOMN01000155">
    <property type="protein sequence ID" value="GIE26856.1"/>
    <property type="molecule type" value="Genomic_DNA"/>
</dbReference>
<dbReference type="SUPFAM" id="SSF140453">
    <property type="entry name" value="EsxAB dimer-like"/>
    <property type="match status" value="1"/>
</dbReference>
<protein>
    <submittedName>
        <fullName evidence="1">Uncharacterized protein</fullName>
    </submittedName>
</protein>
<proteinExistence type="predicted"/>
<keyword evidence="2" id="KW-1185">Reference proteome</keyword>
<gene>
    <name evidence="1" type="ORF">Ahu01nite_099580</name>
</gene>